<reference evidence="3 4" key="1">
    <citation type="submission" date="2018-06" db="EMBL/GenBank/DDBJ databases">
        <title>Lujinxingia sediminis gen. nov. sp. nov., a new facultative anaerobic member of the class Deltaproteobacteria, and proposal of Lujinxingaceae fam. nov.</title>
        <authorList>
            <person name="Guo L.-Y."/>
            <person name="Li C.-M."/>
            <person name="Wang S."/>
            <person name="Du Z.-J."/>
        </authorList>
    </citation>
    <scope>NUCLEOTIDE SEQUENCE [LARGE SCALE GENOMIC DNA]</scope>
    <source>
        <strain evidence="3 4">FA350</strain>
    </source>
</reference>
<feature type="compositionally biased region" description="Low complexity" evidence="1">
    <location>
        <begin position="336"/>
        <end position="352"/>
    </location>
</feature>
<evidence type="ECO:0000256" key="1">
    <source>
        <dbReference type="SAM" id="MobiDB-lite"/>
    </source>
</evidence>
<name>A0A2Z4FM86_9DELT</name>
<keyword evidence="2" id="KW-0812">Transmembrane</keyword>
<dbReference type="KEGG" id="bsed:DN745_10745"/>
<evidence type="ECO:0000256" key="2">
    <source>
        <dbReference type="SAM" id="Phobius"/>
    </source>
</evidence>
<proteinExistence type="predicted"/>
<feature type="compositionally biased region" description="Acidic residues" evidence="1">
    <location>
        <begin position="207"/>
        <end position="223"/>
    </location>
</feature>
<sequence>MSSKSGSNKSGKKVLRIGLIQNGKILEERVFRAASNVRVGTDISKNELVVPASNLPKSFQVFEAASGAYTLCFDSKMTGRVSTGNGVRTLKELISQGKATKTATGYSVALTPRARGKIQIGEVTILFQFVTPPPPIARPVLPASMRGGWFRGMDYYLVAMIALSALLQIGFVTYLQLHEWPEQIDGLNHNIPDRFVELMKAPEPEEPIVPDAVETPEDGDGEPDDSKEAKKPDPKPPVKSEPKKTEADPKPSTEEKPAPTAEEIAAAKAAEKKRMEDEVRNSTMLGKLGSVNGDGPSIVDSLVDGAANVGMDEAFADTKGVKEGVAGYEKSGLRSGGSSDADGSGSTASIGDLGASSGTKKAEKGVDTGSKKEEKVTAKMDIKDGNPVVGTGTLDANSISKVVQRNAKAIQSCFERVLKTNPNAGGRLVITVTIGRAGRPTSVKANTSIGGGFKSCTERAVKSWRFDRPKGGDVMFNKTFVLQGSK</sequence>
<feature type="transmembrane region" description="Helical" evidence="2">
    <location>
        <begin position="155"/>
        <end position="175"/>
    </location>
</feature>
<dbReference type="Proteomes" id="UP000249799">
    <property type="component" value="Chromosome"/>
</dbReference>
<accession>A0A2Z4FM86</accession>
<gene>
    <name evidence="3" type="ORF">DN745_10745</name>
</gene>
<dbReference type="AlphaFoldDB" id="A0A2Z4FM86"/>
<organism evidence="3 4">
    <name type="scientific">Bradymonas sediminis</name>
    <dbReference type="NCBI Taxonomy" id="1548548"/>
    <lineage>
        <taxon>Bacteria</taxon>
        <taxon>Deltaproteobacteria</taxon>
        <taxon>Bradymonadales</taxon>
        <taxon>Bradymonadaceae</taxon>
        <taxon>Bradymonas</taxon>
    </lineage>
</organism>
<dbReference type="EMBL" id="CP030032">
    <property type="protein sequence ID" value="AWV89788.1"/>
    <property type="molecule type" value="Genomic_DNA"/>
</dbReference>
<dbReference type="OrthoDB" id="5392467at2"/>
<dbReference type="NCBIfam" id="NF033768">
    <property type="entry name" value="myxo_SS_tail"/>
    <property type="match status" value="1"/>
</dbReference>
<feature type="compositionally biased region" description="Basic and acidic residues" evidence="1">
    <location>
        <begin position="360"/>
        <end position="375"/>
    </location>
</feature>
<keyword evidence="4" id="KW-1185">Reference proteome</keyword>
<feature type="compositionally biased region" description="Basic and acidic residues" evidence="1">
    <location>
        <begin position="224"/>
        <end position="257"/>
    </location>
</feature>
<dbReference type="InterPro" id="IPR049806">
    <property type="entry name" value="MasK-like_C"/>
</dbReference>
<keyword evidence="2" id="KW-0472">Membrane</keyword>
<dbReference type="RefSeq" id="WP_111334715.1">
    <property type="nucleotide sequence ID" value="NZ_CP030032.1"/>
</dbReference>
<protein>
    <submittedName>
        <fullName evidence="3">Uncharacterized protein</fullName>
    </submittedName>
</protein>
<feature type="region of interest" description="Disordered" evidence="1">
    <location>
        <begin position="329"/>
        <end position="375"/>
    </location>
</feature>
<feature type="region of interest" description="Disordered" evidence="1">
    <location>
        <begin position="207"/>
        <end position="262"/>
    </location>
</feature>
<keyword evidence="2" id="KW-1133">Transmembrane helix</keyword>
<evidence type="ECO:0000313" key="4">
    <source>
        <dbReference type="Proteomes" id="UP000249799"/>
    </source>
</evidence>
<evidence type="ECO:0000313" key="3">
    <source>
        <dbReference type="EMBL" id="AWV89788.1"/>
    </source>
</evidence>